<keyword evidence="3" id="KW-1185">Reference proteome</keyword>
<evidence type="ECO:0008006" key="4">
    <source>
        <dbReference type="Google" id="ProtNLM"/>
    </source>
</evidence>
<feature type="transmembrane region" description="Helical" evidence="1">
    <location>
        <begin position="126"/>
        <end position="147"/>
    </location>
</feature>
<comment type="caution">
    <text evidence="2">The sequence shown here is derived from an EMBL/GenBank/DDBJ whole genome shotgun (WGS) entry which is preliminary data.</text>
</comment>
<sequence length="183" mass="20518">MQKKTIDSVVLVIFIGLIGVISGSTNIKEMFMLLLPLILIVGIGLNNTWSIKVNFMIFFAIYFIAFSFDPGTVDWTSYLLYAILSGALSLLLSLGLASNRKVSNRDPLRGSLLKYLYNKWPQMSGVTLFLVDSLVSFGLLSLLFFILFQPLKLSLLVISAVVVCYFSATDTYFYIVKPRKEKS</sequence>
<feature type="transmembrane region" description="Helical" evidence="1">
    <location>
        <begin position="78"/>
        <end position="97"/>
    </location>
</feature>
<organism evidence="2 3">
    <name type="scientific">Candidatus Vagococcus giribetii</name>
    <dbReference type="NCBI Taxonomy" id="2230876"/>
    <lineage>
        <taxon>Bacteria</taxon>
        <taxon>Bacillati</taxon>
        <taxon>Bacillota</taxon>
        <taxon>Bacilli</taxon>
        <taxon>Lactobacillales</taxon>
        <taxon>Enterococcaceae</taxon>
        <taxon>Vagococcus</taxon>
    </lineage>
</organism>
<protein>
    <recommendedName>
        <fullName evidence="4">Integral membrane protein</fullName>
    </recommendedName>
</protein>
<feature type="transmembrane region" description="Helical" evidence="1">
    <location>
        <begin position="30"/>
        <end position="46"/>
    </location>
</feature>
<proteinExistence type="predicted"/>
<feature type="transmembrane region" description="Helical" evidence="1">
    <location>
        <begin position="7"/>
        <end position="24"/>
    </location>
</feature>
<keyword evidence="1" id="KW-1133">Transmembrane helix</keyword>
<reference evidence="2 3" key="1">
    <citation type="submission" date="2021-03" db="EMBL/GenBank/DDBJ databases">
        <title>Enterococcal diversity collection.</title>
        <authorList>
            <person name="Gilmore M.S."/>
            <person name="Schwartzman J."/>
            <person name="Van Tyne D."/>
            <person name="Martin M."/>
            <person name="Earl A.M."/>
            <person name="Manson A.L."/>
            <person name="Straub T."/>
            <person name="Salamzade R."/>
            <person name="Saavedra J."/>
            <person name="Lebreton F."/>
            <person name="Prichula J."/>
            <person name="Schaufler K."/>
            <person name="Gaca A."/>
            <person name="Sgardioli B."/>
            <person name="Wagenaar J."/>
            <person name="Strong T."/>
        </authorList>
    </citation>
    <scope>NUCLEOTIDE SEQUENCE [LARGE SCALE GENOMIC DNA]</scope>
    <source>
        <strain evidence="2 3">DIV0080</strain>
    </source>
</reference>
<evidence type="ECO:0000313" key="3">
    <source>
        <dbReference type="Proteomes" id="UP000664857"/>
    </source>
</evidence>
<gene>
    <name evidence="2" type="ORF">DOK76_01515</name>
</gene>
<keyword evidence="1" id="KW-0812">Transmembrane</keyword>
<dbReference type="Proteomes" id="UP000664857">
    <property type="component" value="Unassembled WGS sequence"/>
</dbReference>
<evidence type="ECO:0000313" key="2">
    <source>
        <dbReference type="EMBL" id="MBO0475727.1"/>
    </source>
</evidence>
<accession>A0ABS3HR91</accession>
<feature type="transmembrane region" description="Helical" evidence="1">
    <location>
        <begin position="153"/>
        <end position="175"/>
    </location>
</feature>
<dbReference type="RefSeq" id="WP_206964477.1">
    <property type="nucleotide sequence ID" value="NZ_JAFLVX010000005.1"/>
</dbReference>
<evidence type="ECO:0000256" key="1">
    <source>
        <dbReference type="SAM" id="Phobius"/>
    </source>
</evidence>
<name>A0ABS3HR91_9ENTE</name>
<keyword evidence="1" id="KW-0472">Membrane</keyword>
<dbReference type="EMBL" id="JAFLVX010000005">
    <property type="protein sequence ID" value="MBO0475727.1"/>
    <property type="molecule type" value="Genomic_DNA"/>
</dbReference>